<dbReference type="Pfam" id="PF02834">
    <property type="entry name" value="LigT_PEase"/>
    <property type="match status" value="2"/>
</dbReference>
<feature type="short sequence motif" description="HXTX 2" evidence="2">
    <location>
        <begin position="124"/>
        <end position="127"/>
    </location>
</feature>
<comment type="catalytic activity">
    <reaction evidence="2">
        <text>a 3'-end 2',3'-cyclophospho-ribonucleotide-RNA + H2O = a 3'-end 2'-phospho-ribonucleotide-RNA + H(+)</text>
        <dbReference type="Rhea" id="RHEA:11828"/>
        <dbReference type="Rhea" id="RHEA-COMP:10464"/>
        <dbReference type="Rhea" id="RHEA-COMP:17353"/>
        <dbReference type="ChEBI" id="CHEBI:15377"/>
        <dbReference type="ChEBI" id="CHEBI:15378"/>
        <dbReference type="ChEBI" id="CHEBI:83064"/>
        <dbReference type="ChEBI" id="CHEBI:173113"/>
        <dbReference type="EC" id="3.1.4.58"/>
    </reaction>
</comment>
<dbReference type="AlphaFoldDB" id="A0A0S2I0D2"/>
<feature type="active site" description="Proton donor" evidence="2">
    <location>
        <position position="46"/>
    </location>
</feature>
<dbReference type="STRING" id="1307839.L21SP5_02107"/>
<evidence type="ECO:0000259" key="3">
    <source>
        <dbReference type="Pfam" id="PF02834"/>
    </source>
</evidence>
<dbReference type="KEGG" id="blq:L21SP5_02107"/>
<dbReference type="InterPro" id="IPR014051">
    <property type="entry name" value="Phosphoesterase_HXTX"/>
</dbReference>
<feature type="short sequence motif" description="HXTX 1" evidence="2">
    <location>
        <begin position="46"/>
        <end position="49"/>
    </location>
</feature>
<protein>
    <recommendedName>
        <fullName evidence="2">RNA 2',3'-cyclic phosphodiesterase</fullName>
        <shortName evidence="2">RNA 2',3'-CPDase</shortName>
        <ecNumber evidence="2">3.1.4.58</ecNumber>
    </recommendedName>
</protein>
<evidence type="ECO:0000256" key="1">
    <source>
        <dbReference type="ARBA" id="ARBA00022801"/>
    </source>
</evidence>
<evidence type="ECO:0000313" key="4">
    <source>
        <dbReference type="EMBL" id="ALO15744.1"/>
    </source>
</evidence>
<feature type="domain" description="Phosphoesterase HXTX" evidence="3">
    <location>
        <begin position="100"/>
        <end position="173"/>
    </location>
</feature>
<comment type="function">
    <text evidence="2">Hydrolyzes RNA 2',3'-cyclic phosphodiester to an RNA 2'-phosphomonoester.</text>
</comment>
<dbReference type="NCBIfam" id="TIGR02258">
    <property type="entry name" value="2_5_ligase"/>
    <property type="match status" value="1"/>
</dbReference>
<dbReference type="InterPro" id="IPR009097">
    <property type="entry name" value="Cyclic_Pdiesterase"/>
</dbReference>
<dbReference type="GO" id="GO:0016874">
    <property type="term" value="F:ligase activity"/>
    <property type="evidence" value="ECO:0007669"/>
    <property type="project" value="UniProtKB-KW"/>
</dbReference>
<dbReference type="RefSeq" id="WP_057953177.1">
    <property type="nucleotide sequence ID" value="NZ_CP013118.1"/>
</dbReference>
<dbReference type="PANTHER" id="PTHR35561:SF1">
    <property type="entry name" value="RNA 2',3'-CYCLIC PHOSPHODIESTERASE"/>
    <property type="match status" value="1"/>
</dbReference>
<reference evidence="4 5" key="1">
    <citation type="submission" date="2015-11" db="EMBL/GenBank/DDBJ databases">
        <title>Description and complete genome sequence of a novel strain predominating in hypersaline microbial mats and representing a new family of the Bacteriodetes phylum.</title>
        <authorList>
            <person name="Spring S."/>
            <person name="Bunk B."/>
            <person name="Sproer C."/>
            <person name="Klenk H.-P."/>
        </authorList>
    </citation>
    <scope>NUCLEOTIDE SEQUENCE [LARGE SCALE GENOMIC DNA]</scope>
    <source>
        <strain evidence="4 5">L21-Spi-D4</strain>
    </source>
</reference>
<sequence length="182" mass="20970">MPQSKTRCFVSLTLPRIIIDDIVKLQYRIKQAGLIGGKYTAPDNIHLTLKFLGEITYQQIDWVDRALSQISLEPFNVKLGEAGVFSKRHIRIIWMHLLGANEIQKKVDEALSQLFKPEERFMSHITMARVKYLKVEKEKVLQFLEQISSSTQPERIDTFTLKKSTLTPSGPIYETLKKYSAS</sequence>
<dbReference type="InterPro" id="IPR004175">
    <property type="entry name" value="RNA_CPDase"/>
</dbReference>
<keyword evidence="4" id="KW-0436">Ligase</keyword>
<proteinExistence type="inferred from homology"/>
<accession>A0A0S2I0D2</accession>
<name>A0A0S2I0D2_9BACT</name>
<dbReference type="GO" id="GO:0004113">
    <property type="term" value="F:2',3'-cyclic-nucleotide 3'-phosphodiesterase activity"/>
    <property type="evidence" value="ECO:0007669"/>
    <property type="project" value="InterPro"/>
</dbReference>
<dbReference type="EMBL" id="CP013118">
    <property type="protein sequence ID" value="ALO15744.1"/>
    <property type="molecule type" value="Genomic_DNA"/>
</dbReference>
<dbReference type="EC" id="3.1.4.58" evidence="2"/>
<gene>
    <name evidence="4" type="ORF">L21SP5_02107</name>
</gene>
<feature type="domain" description="Phosphoesterase HXTX" evidence="3">
    <location>
        <begin position="15"/>
        <end position="94"/>
    </location>
</feature>
<keyword evidence="5" id="KW-1185">Reference proteome</keyword>
<dbReference type="PANTHER" id="PTHR35561">
    <property type="entry name" value="RNA 2',3'-CYCLIC PHOSPHODIESTERASE"/>
    <property type="match status" value="1"/>
</dbReference>
<dbReference type="GO" id="GO:0008664">
    <property type="term" value="F:RNA 2',3'-cyclic 3'-phosphodiesterase activity"/>
    <property type="evidence" value="ECO:0007669"/>
    <property type="project" value="UniProtKB-EC"/>
</dbReference>
<dbReference type="Gene3D" id="3.90.1140.10">
    <property type="entry name" value="Cyclic phosphodiesterase"/>
    <property type="match status" value="1"/>
</dbReference>
<comment type="similarity">
    <text evidence="2">Belongs to the 2H phosphoesterase superfamily. ThpR family.</text>
</comment>
<dbReference type="SUPFAM" id="SSF55144">
    <property type="entry name" value="LigT-like"/>
    <property type="match status" value="1"/>
</dbReference>
<dbReference type="Proteomes" id="UP000064893">
    <property type="component" value="Chromosome"/>
</dbReference>
<evidence type="ECO:0000313" key="5">
    <source>
        <dbReference type="Proteomes" id="UP000064893"/>
    </source>
</evidence>
<dbReference type="PATRIC" id="fig|1307839.3.peg.2224"/>
<organism evidence="4 5">
    <name type="scientific">Salinivirga cyanobacteriivorans</name>
    <dbReference type="NCBI Taxonomy" id="1307839"/>
    <lineage>
        <taxon>Bacteria</taxon>
        <taxon>Pseudomonadati</taxon>
        <taxon>Bacteroidota</taxon>
        <taxon>Bacteroidia</taxon>
        <taxon>Bacteroidales</taxon>
        <taxon>Salinivirgaceae</taxon>
        <taxon>Salinivirga</taxon>
    </lineage>
</organism>
<evidence type="ECO:0000256" key="2">
    <source>
        <dbReference type="HAMAP-Rule" id="MF_01940"/>
    </source>
</evidence>
<dbReference type="HAMAP" id="MF_01940">
    <property type="entry name" value="RNA_CPDase"/>
    <property type="match status" value="1"/>
</dbReference>
<keyword evidence="1 2" id="KW-0378">Hydrolase</keyword>
<feature type="active site" description="Proton acceptor" evidence="2">
    <location>
        <position position="124"/>
    </location>
</feature>
<dbReference type="OrthoDB" id="9789350at2"/>